<name>L0H9I2_METFS</name>
<evidence type="ECO:0000259" key="3">
    <source>
        <dbReference type="PROSITE" id="PS50109"/>
    </source>
</evidence>
<dbReference type="PANTHER" id="PTHR43547">
    <property type="entry name" value="TWO-COMPONENT HISTIDINE KINASE"/>
    <property type="match status" value="1"/>
</dbReference>
<dbReference type="EMBL" id="CP003167">
    <property type="protein sequence ID" value="AGB01402.1"/>
    <property type="molecule type" value="Genomic_DNA"/>
</dbReference>
<dbReference type="Pfam" id="PF00072">
    <property type="entry name" value="Response_reg"/>
    <property type="match status" value="1"/>
</dbReference>
<dbReference type="PRINTS" id="PR00344">
    <property type="entry name" value="BCTRLSENSOR"/>
</dbReference>
<keyword evidence="1 2" id="KW-0597">Phosphoprotein</keyword>
<dbReference type="AlphaFoldDB" id="L0H9I2"/>
<dbReference type="InterPro" id="IPR003594">
    <property type="entry name" value="HATPase_dom"/>
</dbReference>
<feature type="modified residue" description="4-aspartylphosphate" evidence="2">
    <location>
        <position position="53"/>
    </location>
</feature>
<dbReference type="SUPFAM" id="SSF52172">
    <property type="entry name" value="CheY-like"/>
    <property type="match status" value="1"/>
</dbReference>
<dbReference type="PANTHER" id="PTHR43547:SF2">
    <property type="entry name" value="HYBRID SIGNAL TRANSDUCTION HISTIDINE KINASE C"/>
    <property type="match status" value="1"/>
</dbReference>
<dbReference type="KEGG" id="mfo:Metfor_0325"/>
<dbReference type="InterPro" id="IPR005467">
    <property type="entry name" value="His_kinase_dom"/>
</dbReference>
<dbReference type="CDD" id="cd00075">
    <property type="entry name" value="HATPase"/>
    <property type="match status" value="1"/>
</dbReference>
<dbReference type="PROSITE" id="PS50110">
    <property type="entry name" value="RESPONSE_REGULATORY"/>
    <property type="match status" value="1"/>
</dbReference>
<dbReference type="InterPro" id="IPR036890">
    <property type="entry name" value="HATPase_C_sf"/>
</dbReference>
<dbReference type="Pfam" id="PF02518">
    <property type="entry name" value="HATPase_c"/>
    <property type="match status" value="1"/>
</dbReference>
<dbReference type="eggNOG" id="arCOG06192">
    <property type="taxonomic scope" value="Archaea"/>
</dbReference>
<reference evidence="5 6" key="2">
    <citation type="journal article" date="2014" name="Genome Announc.">
        <title>Complete Genome Sequence of Methanoregula formicica SMSPT, a Mesophilic Hydrogenotrophic Methanogen Isolated from a Methanogenic Upflow Anaerobic Sludge Blanket Reactor.</title>
        <authorList>
            <person name="Yamamoto K."/>
            <person name="Tamaki H."/>
            <person name="Cadillo-Quiroz H."/>
            <person name="Imachi H."/>
            <person name="Kyrpides N."/>
            <person name="Woyke T."/>
            <person name="Goodwin L."/>
            <person name="Zinder S.H."/>
            <person name="Kamagata Y."/>
            <person name="Liu W.T."/>
        </authorList>
    </citation>
    <scope>NUCLEOTIDE SEQUENCE [LARGE SCALE GENOMIC DNA]</scope>
    <source>
        <strain evidence="6">DSM 22288 / NBRC 105244 / SMSP</strain>
    </source>
</reference>
<sequence>MLRILGVDDDPALLEDCRRSLNETGLFTIDTATSAGTAMQVHNAAPYDLIISDYPVPEINGIPLVKALREQGDTTPFIIFTGRGSEEVVMQALSHGADGYVKKGGAKGEQFARLTATIHQVIGKRKAEDRAFRVENDLLAGIIRTVPAGVGILKGKTITHASEHLCTLTGYTREELETTDIHTLWPDADTCLLPPADGNNHTMNGNALPVETRWQRKDGAILRVLLSHGPLYSVHPERGTIICLFDITMHMMADDALRMANKKLNLLSSITRHDILNKISIIDSNIIFIQKRNPPKEIDSFLLKIGTTTRAIQTQIEFSRVYQDLGSTDSRWQKIDSVLPRRMVPEGVQFQTTCGDVEVFADPMLQKVFFNLFDNSLRHGGHVRNLQVTCREGEGGLKILWEDDGVGIPDDEKERVFERGYGKNTGLGLFLVREILGITGITIRETGTPGKGAVFEMSIPRGVYRYPVGKKG</sequence>
<feature type="domain" description="Histidine kinase" evidence="3">
    <location>
        <begin position="365"/>
        <end position="463"/>
    </location>
</feature>
<dbReference type="Gene3D" id="3.30.565.10">
    <property type="entry name" value="Histidine kinase-like ATPase, C-terminal domain"/>
    <property type="match status" value="1"/>
</dbReference>
<dbReference type="NCBIfam" id="TIGR00229">
    <property type="entry name" value="sensory_box"/>
    <property type="match status" value="1"/>
</dbReference>
<evidence type="ECO:0000313" key="5">
    <source>
        <dbReference type="EMBL" id="AGB01402.1"/>
    </source>
</evidence>
<proteinExistence type="predicted"/>
<dbReference type="CDD" id="cd00130">
    <property type="entry name" value="PAS"/>
    <property type="match status" value="1"/>
</dbReference>
<dbReference type="RefSeq" id="WP_015284366.1">
    <property type="nucleotide sequence ID" value="NC_019943.1"/>
</dbReference>
<evidence type="ECO:0000259" key="4">
    <source>
        <dbReference type="PROSITE" id="PS50110"/>
    </source>
</evidence>
<dbReference type="OrthoDB" id="8127at2157"/>
<dbReference type="eggNOG" id="arCOG02385">
    <property type="taxonomic scope" value="Archaea"/>
</dbReference>
<dbReference type="InterPro" id="IPR000014">
    <property type="entry name" value="PAS"/>
</dbReference>
<organism evidence="5 6">
    <name type="scientific">Methanoregula formicica (strain DSM 22288 / NBRC 105244 / SMSP)</name>
    <dbReference type="NCBI Taxonomy" id="593750"/>
    <lineage>
        <taxon>Archaea</taxon>
        <taxon>Methanobacteriati</taxon>
        <taxon>Methanobacteriota</taxon>
        <taxon>Stenosarchaea group</taxon>
        <taxon>Methanomicrobia</taxon>
        <taxon>Methanomicrobiales</taxon>
        <taxon>Methanoregulaceae</taxon>
        <taxon>Methanoregula</taxon>
    </lineage>
</organism>
<dbReference type="eggNOG" id="arCOG06193">
    <property type="taxonomic scope" value="Archaea"/>
</dbReference>
<dbReference type="PROSITE" id="PS50109">
    <property type="entry name" value="HIS_KIN"/>
    <property type="match status" value="1"/>
</dbReference>
<keyword evidence="6" id="KW-1185">Reference proteome</keyword>
<dbReference type="Gene3D" id="3.40.50.2300">
    <property type="match status" value="1"/>
</dbReference>
<dbReference type="Gene3D" id="3.30.450.20">
    <property type="entry name" value="PAS domain"/>
    <property type="match status" value="1"/>
</dbReference>
<dbReference type="GeneID" id="25397767"/>
<dbReference type="STRING" id="593750.Metfor_0325"/>
<gene>
    <name evidence="5" type="ordered locus">Metfor_0325</name>
</gene>
<dbReference type="InterPro" id="IPR035965">
    <property type="entry name" value="PAS-like_dom_sf"/>
</dbReference>
<dbReference type="CDD" id="cd00156">
    <property type="entry name" value="REC"/>
    <property type="match status" value="1"/>
</dbReference>
<dbReference type="SUPFAM" id="SSF55874">
    <property type="entry name" value="ATPase domain of HSP90 chaperone/DNA topoisomerase II/histidine kinase"/>
    <property type="match status" value="1"/>
</dbReference>
<dbReference type="InterPro" id="IPR011006">
    <property type="entry name" value="CheY-like_superfamily"/>
</dbReference>
<dbReference type="HOGENOM" id="CLU_000445_114_72_2"/>
<dbReference type="Proteomes" id="UP000010824">
    <property type="component" value="Chromosome"/>
</dbReference>
<dbReference type="Pfam" id="PF13426">
    <property type="entry name" value="PAS_9"/>
    <property type="match status" value="1"/>
</dbReference>
<evidence type="ECO:0000313" key="6">
    <source>
        <dbReference type="Proteomes" id="UP000010824"/>
    </source>
</evidence>
<protein>
    <submittedName>
        <fullName evidence="5">PAS domain S-box</fullName>
    </submittedName>
</protein>
<dbReference type="GO" id="GO:0000155">
    <property type="term" value="F:phosphorelay sensor kinase activity"/>
    <property type="evidence" value="ECO:0007669"/>
    <property type="project" value="TreeGrafter"/>
</dbReference>
<dbReference type="InterPro" id="IPR001789">
    <property type="entry name" value="Sig_transdc_resp-reg_receiver"/>
</dbReference>
<dbReference type="SUPFAM" id="SSF55785">
    <property type="entry name" value="PYP-like sensor domain (PAS domain)"/>
    <property type="match status" value="1"/>
</dbReference>
<feature type="domain" description="Response regulatory" evidence="4">
    <location>
        <begin position="3"/>
        <end position="118"/>
    </location>
</feature>
<dbReference type="SMART" id="SM00448">
    <property type="entry name" value="REC"/>
    <property type="match status" value="1"/>
</dbReference>
<dbReference type="InParanoid" id="L0H9I2"/>
<evidence type="ECO:0000256" key="2">
    <source>
        <dbReference type="PROSITE-ProRule" id="PRU00169"/>
    </source>
</evidence>
<reference evidence="6" key="1">
    <citation type="submission" date="2011-12" db="EMBL/GenBank/DDBJ databases">
        <title>Complete sequence of Methanoregula formicicum SMSP.</title>
        <authorList>
            <person name="Lucas S."/>
            <person name="Han J."/>
            <person name="Lapidus A."/>
            <person name="Cheng J.-F."/>
            <person name="Goodwin L."/>
            <person name="Pitluck S."/>
            <person name="Peters L."/>
            <person name="Ovchinnikova G."/>
            <person name="Teshima H."/>
            <person name="Detter J.C."/>
            <person name="Han C."/>
            <person name="Tapia R."/>
            <person name="Land M."/>
            <person name="Hauser L."/>
            <person name="Kyrpides N."/>
            <person name="Ivanova N."/>
            <person name="Pagani I."/>
            <person name="Imachi H."/>
            <person name="Tamaki H."/>
            <person name="Sekiguchi Y."/>
            <person name="Kamagata Y."/>
            <person name="Cadillo-Quiroz H."/>
            <person name="Zinder S."/>
            <person name="Liu W.-T."/>
            <person name="Woyke T."/>
        </authorList>
    </citation>
    <scope>NUCLEOTIDE SEQUENCE [LARGE SCALE GENOMIC DNA]</scope>
    <source>
        <strain evidence="6">DSM 22288 / NBRC 105244 / SMSP</strain>
    </source>
</reference>
<accession>L0H9I2</accession>
<dbReference type="SMART" id="SM00387">
    <property type="entry name" value="HATPase_c"/>
    <property type="match status" value="1"/>
</dbReference>
<dbReference type="InterPro" id="IPR004358">
    <property type="entry name" value="Sig_transdc_His_kin-like_C"/>
</dbReference>
<evidence type="ECO:0000256" key="1">
    <source>
        <dbReference type="ARBA" id="ARBA00022553"/>
    </source>
</evidence>